<keyword evidence="3" id="KW-0479">Metal-binding</keyword>
<evidence type="ECO:0000256" key="6">
    <source>
        <dbReference type="ARBA" id="ARBA00022801"/>
    </source>
</evidence>
<dbReference type="PROSITE" id="PS51066">
    <property type="entry name" value="ZF_FPG_2"/>
    <property type="match status" value="1"/>
</dbReference>
<dbReference type="PANTHER" id="PTHR42697:SF3">
    <property type="entry name" value="ENDONUCLEASE 8 1"/>
    <property type="match status" value="1"/>
</dbReference>
<keyword evidence="9" id="KW-0234">DNA repair</keyword>
<protein>
    <recommendedName>
        <fullName evidence="2">DNA-(apurinic or apyrimidinic site) lyase</fullName>
        <ecNumber evidence="2">4.2.99.18</ecNumber>
    </recommendedName>
</protein>
<evidence type="ECO:0000256" key="3">
    <source>
        <dbReference type="ARBA" id="ARBA00022723"/>
    </source>
</evidence>
<evidence type="ECO:0000256" key="11">
    <source>
        <dbReference type="ARBA" id="ARBA00023268"/>
    </source>
</evidence>
<evidence type="ECO:0000256" key="1">
    <source>
        <dbReference type="ARBA" id="ARBA00009409"/>
    </source>
</evidence>
<reference evidence="16" key="1">
    <citation type="journal article" date="2021" name="Nat. Microbiol.">
        <title>Cocultivation of an ultrasmall environmental parasitic bacterium with lytic ability against bacteria associated with wastewater foams.</title>
        <authorList>
            <person name="Batinovic S."/>
            <person name="Rose J.J.A."/>
            <person name="Ratcliffe J."/>
            <person name="Seviour R.J."/>
            <person name="Petrovski S."/>
        </authorList>
    </citation>
    <scope>NUCLEOTIDE SEQUENCE</scope>
    <source>
        <strain evidence="16">CON9</strain>
    </source>
</reference>
<organism evidence="16 17">
    <name type="scientific">Gordonia pseudamarae</name>
    <dbReference type="NCBI Taxonomy" id="2831662"/>
    <lineage>
        <taxon>Bacteria</taxon>
        <taxon>Bacillati</taxon>
        <taxon>Actinomycetota</taxon>
        <taxon>Actinomycetes</taxon>
        <taxon>Mycobacteriales</taxon>
        <taxon>Gordoniaceae</taxon>
        <taxon>Gordonia</taxon>
    </lineage>
</organism>
<dbReference type="PANTHER" id="PTHR42697">
    <property type="entry name" value="ENDONUCLEASE 8"/>
    <property type="match status" value="1"/>
</dbReference>
<keyword evidence="6" id="KW-0378">Hydrolase</keyword>
<evidence type="ECO:0000256" key="12">
    <source>
        <dbReference type="ARBA" id="ARBA00023295"/>
    </source>
</evidence>
<comment type="similarity">
    <text evidence="1">Belongs to the FPG family.</text>
</comment>
<dbReference type="InterPro" id="IPR015887">
    <property type="entry name" value="DNA_glyclase_Znf_dom_DNA_BS"/>
</dbReference>
<dbReference type="SUPFAM" id="SSF46946">
    <property type="entry name" value="S13-like H2TH domain"/>
    <property type="match status" value="1"/>
</dbReference>
<evidence type="ECO:0000256" key="7">
    <source>
        <dbReference type="ARBA" id="ARBA00022833"/>
    </source>
</evidence>
<dbReference type="Gene3D" id="1.10.8.50">
    <property type="match status" value="1"/>
</dbReference>
<name>A0ABX6II29_9ACTN</name>
<dbReference type="InterPro" id="IPR015886">
    <property type="entry name" value="H2TH_FPG"/>
</dbReference>
<dbReference type="SUPFAM" id="SSF57716">
    <property type="entry name" value="Glucocorticoid receptor-like (DNA-binding domain)"/>
    <property type="match status" value="1"/>
</dbReference>
<evidence type="ECO:0000256" key="9">
    <source>
        <dbReference type="ARBA" id="ARBA00023204"/>
    </source>
</evidence>
<evidence type="ECO:0000313" key="16">
    <source>
        <dbReference type="EMBL" id="QHN34970.1"/>
    </source>
</evidence>
<keyword evidence="4" id="KW-0227">DNA damage</keyword>
<dbReference type="RefSeq" id="WP_213248656.1">
    <property type="nucleotide sequence ID" value="NZ_CP045806.1"/>
</dbReference>
<dbReference type="Gene3D" id="3.20.190.10">
    <property type="entry name" value="MutM-like, N-terminal"/>
    <property type="match status" value="1"/>
</dbReference>
<keyword evidence="12" id="KW-0326">Glycosidase</keyword>
<dbReference type="InterPro" id="IPR035937">
    <property type="entry name" value="FPG_N"/>
</dbReference>
<evidence type="ECO:0000313" key="17">
    <source>
        <dbReference type="Proteomes" id="UP001059836"/>
    </source>
</evidence>
<dbReference type="InterPro" id="IPR012319">
    <property type="entry name" value="FPG_cat"/>
</dbReference>
<keyword evidence="5 14" id="KW-0863">Zinc-finger</keyword>
<proteinExistence type="inferred from homology"/>
<evidence type="ECO:0000256" key="13">
    <source>
        <dbReference type="ARBA" id="ARBA00044632"/>
    </source>
</evidence>
<evidence type="ECO:0000259" key="15">
    <source>
        <dbReference type="PROSITE" id="PS51066"/>
    </source>
</evidence>
<dbReference type="CDD" id="cd08970">
    <property type="entry name" value="AcNei1_N"/>
    <property type="match status" value="1"/>
</dbReference>
<comment type="catalytic activity">
    <reaction evidence="13">
        <text>2'-deoxyribonucleotide-(2'-deoxyribose 5'-phosphate)-2'-deoxyribonucleotide-DNA = a 3'-end 2'-deoxyribonucleotide-(2,3-dehydro-2,3-deoxyribose 5'-phosphate)-DNA + a 5'-end 5'-phospho-2'-deoxyribonucleoside-DNA + H(+)</text>
        <dbReference type="Rhea" id="RHEA:66592"/>
        <dbReference type="Rhea" id="RHEA-COMP:13180"/>
        <dbReference type="Rhea" id="RHEA-COMP:16897"/>
        <dbReference type="Rhea" id="RHEA-COMP:17067"/>
        <dbReference type="ChEBI" id="CHEBI:15378"/>
        <dbReference type="ChEBI" id="CHEBI:136412"/>
        <dbReference type="ChEBI" id="CHEBI:157695"/>
        <dbReference type="ChEBI" id="CHEBI:167181"/>
        <dbReference type="EC" id="4.2.99.18"/>
    </reaction>
</comment>
<dbReference type="InterPro" id="IPR000214">
    <property type="entry name" value="Znf_DNA_glyclase/AP_lyase"/>
</dbReference>
<keyword evidence="10" id="KW-0456">Lyase</keyword>
<dbReference type="PROSITE" id="PS01242">
    <property type="entry name" value="ZF_FPG_1"/>
    <property type="match status" value="1"/>
</dbReference>
<keyword evidence="7" id="KW-0862">Zinc</keyword>
<sequence>MPEGHTLHRLANRQRTLLGGQVVAVTSPQGRFAQGAALVDGTIFHTAEAWGKHLVQRYRPLAGARRAGERLVHIHLGLYGSFTEQSAPMAPPVGQVRMRIEAADIGVDLRGPTACEIYTPADLDALVARLGPDPLRRDAEPERAFSAISRSTRPIGALLMDQKVLAGVGNVYRAEVLFRAGIDPYRQGTRINRDEFDAVWADLVSLMRVGVRKGRIHVVRSADDHGAPSYAADRPRTYVYRRAGEDCRICGTRIAHSVLDGRNLFWCPICQR</sequence>
<evidence type="ECO:0000256" key="2">
    <source>
        <dbReference type="ARBA" id="ARBA00012720"/>
    </source>
</evidence>
<dbReference type="Pfam" id="PF06831">
    <property type="entry name" value="H2TH"/>
    <property type="match status" value="1"/>
</dbReference>
<evidence type="ECO:0000256" key="4">
    <source>
        <dbReference type="ARBA" id="ARBA00022763"/>
    </source>
</evidence>
<dbReference type="Proteomes" id="UP001059836">
    <property type="component" value="Chromosome"/>
</dbReference>
<dbReference type="SMART" id="SM01232">
    <property type="entry name" value="H2TH"/>
    <property type="match status" value="1"/>
</dbReference>
<evidence type="ECO:0000256" key="10">
    <source>
        <dbReference type="ARBA" id="ARBA00023239"/>
    </source>
</evidence>
<dbReference type="SMART" id="SM00898">
    <property type="entry name" value="Fapy_DNA_glyco"/>
    <property type="match status" value="1"/>
</dbReference>
<dbReference type="EC" id="4.2.99.18" evidence="2"/>
<gene>
    <name evidence="16" type="ORF">GII31_08750</name>
</gene>
<evidence type="ECO:0000256" key="8">
    <source>
        <dbReference type="ARBA" id="ARBA00023125"/>
    </source>
</evidence>
<feature type="domain" description="FPG-type" evidence="15">
    <location>
        <begin position="238"/>
        <end position="272"/>
    </location>
</feature>
<dbReference type="InterPro" id="IPR010979">
    <property type="entry name" value="Ribosomal_uS13-like_H2TH"/>
</dbReference>
<evidence type="ECO:0000256" key="5">
    <source>
        <dbReference type="ARBA" id="ARBA00022771"/>
    </source>
</evidence>
<keyword evidence="8" id="KW-0238">DNA-binding</keyword>
<evidence type="ECO:0000256" key="14">
    <source>
        <dbReference type="PROSITE-ProRule" id="PRU00391"/>
    </source>
</evidence>
<keyword evidence="17" id="KW-1185">Reference proteome</keyword>
<dbReference type="SUPFAM" id="SSF81624">
    <property type="entry name" value="N-terminal domain of MutM-like DNA repair proteins"/>
    <property type="match status" value="1"/>
</dbReference>
<accession>A0ABX6II29</accession>
<keyword evidence="11" id="KW-0511">Multifunctional enzyme</keyword>
<dbReference type="EMBL" id="CP045809">
    <property type="protein sequence ID" value="QHN34970.1"/>
    <property type="molecule type" value="Genomic_DNA"/>
</dbReference>